<organism evidence="1 2">
    <name type="scientific">Eleutherodactylus coqui</name>
    <name type="common">Puerto Rican coqui</name>
    <dbReference type="NCBI Taxonomy" id="57060"/>
    <lineage>
        <taxon>Eukaryota</taxon>
        <taxon>Metazoa</taxon>
        <taxon>Chordata</taxon>
        <taxon>Craniata</taxon>
        <taxon>Vertebrata</taxon>
        <taxon>Euteleostomi</taxon>
        <taxon>Amphibia</taxon>
        <taxon>Batrachia</taxon>
        <taxon>Anura</taxon>
        <taxon>Neobatrachia</taxon>
        <taxon>Hyloidea</taxon>
        <taxon>Eleutherodactylidae</taxon>
        <taxon>Eleutherodactylinae</taxon>
        <taxon>Eleutherodactylus</taxon>
        <taxon>Eleutherodactylus</taxon>
    </lineage>
</organism>
<reference evidence="1" key="1">
    <citation type="thesis" date="2020" institute="ProQuest LLC" country="789 East Eisenhower Parkway, Ann Arbor, MI, USA">
        <title>Comparative Genomics and Chromosome Evolution.</title>
        <authorList>
            <person name="Mudd A.B."/>
        </authorList>
    </citation>
    <scope>NUCLEOTIDE SEQUENCE</scope>
    <source>
        <strain evidence="1">HN-11 Male</strain>
        <tissue evidence="1">Kidney and liver</tissue>
    </source>
</reference>
<protein>
    <submittedName>
        <fullName evidence="1">Uncharacterized protein</fullName>
    </submittedName>
</protein>
<evidence type="ECO:0000313" key="1">
    <source>
        <dbReference type="EMBL" id="KAG9460909.1"/>
    </source>
</evidence>
<gene>
    <name evidence="1" type="ORF">GDO78_018772</name>
</gene>
<sequence>MQNQHSRHSIKGRHHRAENIGVLLHSLTVAYMACLCDYTKVRYWCQKSQEIRTHQMLILAVTSSYSHDSFLQLYLHWLASYLNSDVPSTAIRTVLTQYSLIW</sequence>
<proteinExistence type="predicted"/>
<evidence type="ECO:0000313" key="2">
    <source>
        <dbReference type="Proteomes" id="UP000770717"/>
    </source>
</evidence>
<dbReference type="Proteomes" id="UP000770717">
    <property type="component" value="Unassembled WGS sequence"/>
</dbReference>
<comment type="caution">
    <text evidence="1">The sequence shown here is derived from an EMBL/GenBank/DDBJ whole genome shotgun (WGS) entry which is preliminary data.</text>
</comment>
<dbReference type="AlphaFoldDB" id="A0A8J6B9Q8"/>
<accession>A0A8J6B9Q8</accession>
<keyword evidence="2" id="KW-1185">Reference proteome</keyword>
<name>A0A8J6B9Q8_ELECQ</name>
<dbReference type="EMBL" id="WNTK01033564">
    <property type="protein sequence ID" value="KAG9460909.1"/>
    <property type="molecule type" value="Genomic_DNA"/>
</dbReference>